<dbReference type="Gene3D" id="6.10.340.10">
    <property type="match status" value="1"/>
</dbReference>
<dbReference type="GO" id="GO:0006935">
    <property type="term" value="P:chemotaxis"/>
    <property type="evidence" value="ECO:0007669"/>
    <property type="project" value="InterPro"/>
</dbReference>
<dbReference type="OrthoDB" id="2489132at2"/>
<comment type="similarity">
    <text evidence="3">Belongs to the methyl-accepting chemotaxis (MCP) protein family.</text>
</comment>
<evidence type="ECO:0000256" key="5">
    <source>
        <dbReference type="SAM" id="Coils"/>
    </source>
</evidence>
<proteinExistence type="inferred from homology"/>
<dbReference type="SMART" id="SM00283">
    <property type="entry name" value="MA"/>
    <property type="match status" value="1"/>
</dbReference>
<dbReference type="GO" id="GO:0004888">
    <property type="term" value="F:transmembrane signaling receptor activity"/>
    <property type="evidence" value="ECO:0007669"/>
    <property type="project" value="InterPro"/>
</dbReference>
<keyword evidence="2 4" id="KW-0807">Transducer</keyword>
<evidence type="ECO:0000313" key="9">
    <source>
        <dbReference type="Proteomes" id="UP000198862"/>
    </source>
</evidence>
<dbReference type="PROSITE" id="PS50111">
    <property type="entry name" value="CHEMOTAXIS_TRANSDUC_2"/>
    <property type="match status" value="1"/>
</dbReference>
<organism evidence="8 9">
    <name type="scientific">Pseudoalteromonas denitrificans DSM 6059</name>
    <dbReference type="NCBI Taxonomy" id="1123010"/>
    <lineage>
        <taxon>Bacteria</taxon>
        <taxon>Pseudomonadati</taxon>
        <taxon>Pseudomonadota</taxon>
        <taxon>Gammaproteobacteria</taxon>
        <taxon>Alteromonadales</taxon>
        <taxon>Pseudoalteromonadaceae</taxon>
        <taxon>Pseudoalteromonas</taxon>
    </lineage>
</organism>
<dbReference type="InterPro" id="IPR004090">
    <property type="entry name" value="Chemotax_Me-accpt_rcpt"/>
</dbReference>
<dbReference type="Pfam" id="PF22673">
    <property type="entry name" value="MCP-like_PDC_1"/>
    <property type="match status" value="1"/>
</dbReference>
<keyword evidence="5" id="KW-0175">Coiled coil</keyword>
<evidence type="ECO:0000259" key="7">
    <source>
        <dbReference type="PROSITE" id="PS50111"/>
    </source>
</evidence>
<evidence type="ECO:0000256" key="4">
    <source>
        <dbReference type="PROSITE-ProRule" id="PRU00284"/>
    </source>
</evidence>
<feature type="domain" description="Methyl-accepting transducer" evidence="7">
    <location>
        <begin position="429"/>
        <end position="665"/>
    </location>
</feature>
<dbReference type="PANTHER" id="PTHR32089">
    <property type="entry name" value="METHYL-ACCEPTING CHEMOTAXIS PROTEIN MCPB"/>
    <property type="match status" value="1"/>
</dbReference>
<dbReference type="Proteomes" id="UP000198862">
    <property type="component" value="Unassembled WGS sequence"/>
</dbReference>
<evidence type="ECO:0000256" key="2">
    <source>
        <dbReference type="ARBA" id="ARBA00023224"/>
    </source>
</evidence>
<dbReference type="SUPFAM" id="SSF58104">
    <property type="entry name" value="Methyl-accepting chemotaxis protein (MCP) signaling domain"/>
    <property type="match status" value="1"/>
</dbReference>
<dbReference type="AlphaFoldDB" id="A0A1I1KGJ7"/>
<accession>A0A1I1KGJ7</accession>
<dbReference type="Gene3D" id="3.30.450.20">
    <property type="entry name" value="PAS domain"/>
    <property type="match status" value="2"/>
</dbReference>
<evidence type="ECO:0000256" key="1">
    <source>
        <dbReference type="ARBA" id="ARBA00004370"/>
    </source>
</evidence>
<dbReference type="CDD" id="cd12913">
    <property type="entry name" value="PDC1_MCP_like"/>
    <property type="match status" value="1"/>
</dbReference>
<sequence length="682" mass="74946">MSVENVSFFSSLKGRILLNLILPTITITILIVFINAVNSFSAASEKAELILRLTVDKVALEIERRNANAVRTAKLMVLAQEESLFGNREGSSDYARRVLIEHPEFTGAYFGYEPNADQQDSKYTGSEYADKLTDKSGRFLPYWYKDDKNNFVVAPLQDMESSLYYDGVRKLYQQSGKPLALVTEPYIYEGKMIVEQVYPITKNGQFIGIGGVDRALTDIEKLLDNIKAKTGRDLFLISKGGRFIATSLKGVELNTKLISQTPYAQLIGEFFNKSEDGGLRLTEDPIVNEPYYFASKQVATGQWLLVMRESENQVLGPIKEQLMKTIFIAAAGVLIVIVLSLWFIKSISSRVQYAMLKAEHVAVGDLSDQELDPSQIHDEIGAMEESLDKVTKSYSQICQLCGSIAAGDFNVKMEKRSEHDSVADSINTMSERRRSIEKSVAERSELINGSIQKQSAEIENVATSMNQMSATVNEVSSLATNSADSAQKALNSVKSVQEKLAEALGEVRTLSNEIGAASNAIGKVASSSENINQIVDVINMIAEQTNLLALNAAIEAARAGEQGRGFAVVADEVRNLAAKTRDSTEEINELIQELEVNVKSSVNIVEQGLERTDHSVNSTEAANSSLAQVTEMIDSISLHMTQVATAVEQQSFTCEEINKNITVIHDASTQLTSFAAQSIEEN</sequence>
<dbReference type="STRING" id="1123010.SAMN02745724_01968"/>
<keyword evidence="6" id="KW-0472">Membrane</keyword>
<dbReference type="PRINTS" id="PR00260">
    <property type="entry name" value="CHEMTRNSDUCR"/>
</dbReference>
<evidence type="ECO:0000313" key="8">
    <source>
        <dbReference type="EMBL" id="SFC56590.1"/>
    </source>
</evidence>
<keyword evidence="9" id="KW-1185">Reference proteome</keyword>
<feature type="transmembrane region" description="Helical" evidence="6">
    <location>
        <begin position="16"/>
        <end position="37"/>
    </location>
</feature>
<dbReference type="Gene3D" id="1.10.287.950">
    <property type="entry name" value="Methyl-accepting chemotaxis protein"/>
    <property type="match status" value="1"/>
</dbReference>
<reference evidence="8 9" key="1">
    <citation type="submission" date="2016-10" db="EMBL/GenBank/DDBJ databases">
        <authorList>
            <person name="de Groot N.N."/>
        </authorList>
    </citation>
    <scope>NUCLEOTIDE SEQUENCE [LARGE SCALE GENOMIC DNA]</scope>
    <source>
        <strain evidence="8 9">DSM 6059</strain>
    </source>
</reference>
<dbReference type="RefSeq" id="WP_091983242.1">
    <property type="nucleotide sequence ID" value="NZ_FOLO01000012.1"/>
</dbReference>
<keyword evidence="6" id="KW-0812">Transmembrane</keyword>
<dbReference type="CDD" id="cd11386">
    <property type="entry name" value="MCP_signal"/>
    <property type="match status" value="1"/>
</dbReference>
<feature type="transmembrane region" description="Helical" evidence="6">
    <location>
        <begin position="325"/>
        <end position="344"/>
    </location>
</feature>
<feature type="coiled-coil region" evidence="5">
    <location>
        <begin position="486"/>
        <end position="513"/>
    </location>
</feature>
<name>A0A1I1KGJ7_9GAMM</name>
<dbReference type="GO" id="GO:0007165">
    <property type="term" value="P:signal transduction"/>
    <property type="evidence" value="ECO:0007669"/>
    <property type="project" value="UniProtKB-KW"/>
</dbReference>
<comment type="subcellular location">
    <subcellularLocation>
        <location evidence="1">Membrane</location>
    </subcellularLocation>
</comment>
<dbReference type="GO" id="GO:0016020">
    <property type="term" value="C:membrane"/>
    <property type="evidence" value="ECO:0007669"/>
    <property type="project" value="UniProtKB-SubCell"/>
</dbReference>
<dbReference type="PANTHER" id="PTHR32089:SF120">
    <property type="entry name" value="METHYL-ACCEPTING CHEMOTAXIS PROTEIN TLPQ"/>
    <property type="match status" value="1"/>
</dbReference>
<evidence type="ECO:0000256" key="3">
    <source>
        <dbReference type="ARBA" id="ARBA00029447"/>
    </source>
</evidence>
<dbReference type="InterPro" id="IPR004089">
    <property type="entry name" value="MCPsignal_dom"/>
</dbReference>
<evidence type="ECO:0000256" key="6">
    <source>
        <dbReference type="SAM" id="Phobius"/>
    </source>
</evidence>
<dbReference type="EMBL" id="FOLO01000012">
    <property type="protein sequence ID" value="SFC56590.1"/>
    <property type="molecule type" value="Genomic_DNA"/>
</dbReference>
<protein>
    <submittedName>
        <fullName evidence="8">Methyl-accepting chemotaxis protein</fullName>
    </submittedName>
</protein>
<dbReference type="Pfam" id="PF00015">
    <property type="entry name" value="MCPsignal"/>
    <property type="match status" value="1"/>
</dbReference>
<keyword evidence="6" id="KW-1133">Transmembrane helix</keyword>
<gene>
    <name evidence="8" type="ORF">SAMN02745724_01968</name>
</gene>